<dbReference type="EMBL" id="JBHTJA010000132">
    <property type="protein sequence ID" value="MFD0905395.1"/>
    <property type="molecule type" value="Genomic_DNA"/>
</dbReference>
<accession>A0ABW3EZV6</accession>
<feature type="non-terminal residue" evidence="2">
    <location>
        <position position="1"/>
    </location>
</feature>
<keyword evidence="3" id="KW-1185">Reference proteome</keyword>
<dbReference type="SUPFAM" id="SSF53955">
    <property type="entry name" value="Lysozyme-like"/>
    <property type="match status" value="1"/>
</dbReference>
<name>A0ABW3EZV6_9ACTN</name>
<evidence type="ECO:0000313" key="3">
    <source>
        <dbReference type="Proteomes" id="UP001596972"/>
    </source>
</evidence>
<evidence type="ECO:0000313" key="2">
    <source>
        <dbReference type="EMBL" id="MFD0905395.1"/>
    </source>
</evidence>
<protein>
    <submittedName>
        <fullName evidence="2">Lytic transglycosylase domain-containing protein</fullName>
    </submittedName>
</protein>
<dbReference type="InterPro" id="IPR023346">
    <property type="entry name" value="Lysozyme-like_dom_sf"/>
</dbReference>
<proteinExistence type="predicted"/>
<gene>
    <name evidence="2" type="ORF">ACFQ11_33815</name>
</gene>
<organism evidence="2 3">
    <name type="scientific">Actinomadura sediminis</name>
    <dbReference type="NCBI Taxonomy" id="1038904"/>
    <lineage>
        <taxon>Bacteria</taxon>
        <taxon>Bacillati</taxon>
        <taxon>Actinomycetota</taxon>
        <taxon>Actinomycetes</taxon>
        <taxon>Streptosporangiales</taxon>
        <taxon>Thermomonosporaceae</taxon>
        <taxon>Actinomadura</taxon>
    </lineage>
</organism>
<feature type="region of interest" description="Disordered" evidence="1">
    <location>
        <begin position="72"/>
        <end position="121"/>
    </location>
</feature>
<sequence>ARRNGLHAAAVAAGAAVPVGGGTAAAFALTGDGETTVAPTRPLADAVAPTPTIAPEVLRKLRHEKALERAARQVRQAGGEKLDLQAVGKPLPTRKPKPAKTPEKSDGDGDGGGTARVPDPVPAGEAQRIAKAMMPDFGFTGDGQFGCLVKLWDRESSWNVHADNPYSDAYGIPQANPGSKMSAAGPDWRNNARTQIKWGLGYIKGKYDTPCGAWNHFLDVGHY</sequence>
<evidence type="ECO:0000256" key="1">
    <source>
        <dbReference type="SAM" id="MobiDB-lite"/>
    </source>
</evidence>
<comment type="caution">
    <text evidence="2">The sequence shown here is derived from an EMBL/GenBank/DDBJ whole genome shotgun (WGS) entry which is preliminary data.</text>
</comment>
<reference evidence="3" key="1">
    <citation type="journal article" date="2019" name="Int. J. Syst. Evol. Microbiol.">
        <title>The Global Catalogue of Microorganisms (GCM) 10K type strain sequencing project: providing services to taxonomists for standard genome sequencing and annotation.</title>
        <authorList>
            <consortium name="The Broad Institute Genomics Platform"/>
            <consortium name="The Broad Institute Genome Sequencing Center for Infectious Disease"/>
            <person name="Wu L."/>
            <person name="Ma J."/>
        </authorList>
    </citation>
    <scope>NUCLEOTIDE SEQUENCE [LARGE SCALE GENOMIC DNA]</scope>
    <source>
        <strain evidence="3">JCM 31202</strain>
    </source>
</reference>
<dbReference type="Proteomes" id="UP001596972">
    <property type="component" value="Unassembled WGS sequence"/>
</dbReference>
<dbReference type="RefSeq" id="WP_378306269.1">
    <property type="nucleotide sequence ID" value="NZ_JBHTJA010000132.1"/>
</dbReference>